<comment type="function">
    <text evidence="7">Catalyzes the methyl esterification of L-isoaspartyl residues in peptides and proteins that result from spontaneous decomposition of normal L-aspartyl and L-asparaginyl residues. It plays a role in the repair and/or degradation of damaged proteins.</text>
</comment>
<dbReference type="FunFam" id="3.40.50.150:FF:000010">
    <property type="entry name" value="Protein-L-isoaspartate O-methyltransferase"/>
    <property type="match status" value="1"/>
</dbReference>
<dbReference type="InterPro" id="IPR000682">
    <property type="entry name" value="PCMT"/>
</dbReference>
<dbReference type="SUPFAM" id="SSF53335">
    <property type="entry name" value="S-adenosyl-L-methionine-dependent methyltransferases"/>
    <property type="match status" value="1"/>
</dbReference>
<keyword evidence="6 7" id="KW-0949">S-adenosyl-L-methionine</keyword>
<evidence type="ECO:0000256" key="5">
    <source>
        <dbReference type="ARBA" id="ARBA00022679"/>
    </source>
</evidence>
<evidence type="ECO:0000256" key="7">
    <source>
        <dbReference type="HAMAP-Rule" id="MF_00090"/>
    </source>
</evidence>
<dbReference type="PROSITE" id="PS01279">
    <property type="entry name" value="PCMT"/>
    <property type="match status" value="1"/>
</dbReference>
<dbReference type="AlphaFoldDB" id="A0A7C4L202"/>
<evidence type="ECO:0000256" key="6">
    <source>
        <dbReference type="ARBA" id="ARBA00022691"/>
    </source>
</evidence>
<keyword evidence="5 7" id="KW-0808">Transferase</keyword>
<comment type="similarity">
    <text evidence="2 7">Belongs to the methyltransferase superfamily. L-isoaspartyl/D-aspartyl protein methyltransferase family.</text>
</comment>
<keyword evidence="4 7" id="KW-0489">Methyltransferase</keyword>
<evidence type="ECO:0000256" key="4">
    <source>
        <dbReference type="ARBA" id="ARBA00022603"/>
    </source>
</evidence>
<gene>
    <name evidence="7" type="primary">pcm</name>
    <name evidence="8" type="ORF">ENT17_07660</name>
</gene>
<dbReference type="GO" id="GO:0032259">
    <property type="term" value="P:methylation"/>
    <property type="evidence" value="ECO:0007669"/>
    <property type="project" value="UniProtKB-KW"/>
</dbReference>
<dbReference type="GO" id="GO:0005737">
    <property type="term" value="C:cytoplasm"/>
    <property type="evidence" value="ECO:0007669"/>
    <property type="project" value="UniProtKB-SubCell"/>
</dbReference>
<reference evidence="8" key="1">
    <citation type="journal article" date="2020" name="mSystems">
        <title>Genome- and Community-Level Interaction Insights into Carbon Utilization and Element Cycling Functions of Hydrothermarchaeota in Hydrothermal Sediment.</title>
        <authorList>
            <person name="Zhou Z."/>
            <person name="Liu Y."/>
            <person name="Xu W."/>
            <person name="Pan J."/>
            <person name="Luo Z.H."/>
            <person name="Li M."/>
        </authorList>
    </citation>
    <scope>NUCLEOTIDE SEQUENCE [LARGE SCALE GENOMIC DNA]</scope>
    <source>
        <strain evidence="8">SpSt-556</strain>
    </source>
</reference>
<dbReference type="EMBL" id="DSXR01000077">
    <property type="protein sequence ID" value="HGS87481.1"/>
    <property type="molecule type" value="Genomic_DNA"/>
</dbReference>
<proteinExistence type="inferred from homology"/>
<evidence type="ECO:0000256" key="2">
    <source>
        <dbReference type="ARBA" id="ARBA00005369"/>
    </source>
</evidence>
<keyword evidence="3 7" id="KW-0963">Cytoplasm</keyword>
<evidence type="ECO:0000256" key="3">
    <source>
        <dbReference type="ARBA" id="ARBA00022490"/>
    </source>
</evidence>
<dbReference type="HAMAP" id="MF_00090">
    <property type="entry name" value="PIMT"/>
    <property type="match status" value="1"/>
</dbReference>
<dbReference type="PANTHER" id="PTHR11579:SF0">
    <property type="entry name" value="PROTEIN-L-ISOASPARTATE(D-ASPARTATE) O-METHYLTRANSFERASE"/>
    <property type="match status" value="1"/>
</dbReference>
<protein>
    <recommendedName>
        <fullName evidence="7">Protein-L-isoaspartate O-methyltransferase</fullName>
        <ecNumber evidence="7">2.1.1.77</ecNumber>
    </recommendedName>
    <alternativeName>
        <fullName evidence="7">L-isoaspartyl protein carboxyl methyltransferase</fullName>
    </alternativeName>
    <alternativeName>
        <fullName evidence="7">Protein L-isoaspartyl methyltransferase</fullName>
    </alternativeName>
    <alternativeName>
        <fullName evidence="7">Protein-beta-aspartate methyltransferase</fullName>
        <shortName evidence="7">PIMT</shortName>
    </alternativeName>
</protein>
<organism evidence="8">
    <name type="scientific">Bellilinea caldifistulae</name>
    <dbReference type="NCBI Taxonomy" id="360411"/>
    <lineage>
        <taxon>Bacteria</taxon>
        <taxon>Bacillati</taxon>
        <taxon>Chloroflexota</taxon>
        <taxon>Anaerolineae</taxon>
        <taxon>Anaerolineales</taxon>
        <taxon>Anaerolineaceae</taxon>
        <taxon>Bellilinea</taxon>
    </lineage>
</organism>
<dbReference type="Pfam" id="PF01135">
    <property type="entry name" value="PCMT"/>
    <property type="match status" value="1"/>
</dbReference>
<evidence type="ECO:0000313" key="8">
    <source>
        <dbReference type="EMBL" id="HGS87481.1"/>
    </source>
</evidence>
<accession>A0A7C4L202</accession>
<evidence type="ECO:0000256" key="1">
    <source>
        <dbReference type="ARBA" id="ARBA00004496"/>
    </source>
</evidence>
<name>A0A7C4L202_9CHLR</name>
<sequence length="227" mass="25160">MDSDFIIARESMVREQIERRGLRNPRLLAAFRKVPRHLFVPVDLRDRAYDDSPLPIGKGQTISQPYIVALMTSLLGLEGEERVLEIGTGSGYQAAILGELAKEVHSVERHVGLALRAAEVLSQLGYLNVHVHTGDGSMGWEQAAPYDAIVVTAAAAAPPPPLLNQLAEGGRLVLPVGSRIEQILQVWHKQAGKFTYENIIPVSFVPLRGAYGWSEKDWERYEGDDWL</sequence>
<dbReference type="NCBIfam" id="TIGR00080">
    <property type="entry name" value="pimt"/>
    <property type="match status" value="1"/>
</dbReference>
<dbReference type="EC" id="2.1.1.77" evidence="7"/>
<dbReference type="CDD" id="cd02440">
    <property type="entry name" value="AdoMet_MTases"/>
    <property type="match status" value="1"/>
</dbReference>
<feature type="active site" evidence="7">
    <location>
        <position position="63"/>
    </location>
</feature>
<dbReference type="NCBIfam" id="NF001453">
    <property type="entry name" value="PRK00312.1"/>
    <property type="match status" value="1"/>
</dbReference>
<dbReference type="GO" id="GO:0004719">
    <property type="term" value="F:protein-L-isoaspartate (D-aspartate) O-methyltransferase activity"/>
    <property type="evidence" value="ECO:0007669"/>
    <property type="project" value="UniProtKB-UniRule"/>
</dbReference>
<comment type="subcellular location">
    <subcellularLocation>
        <location evidence="1 7">Cytoplasm</location>
    </subcellularLocation>
</comment>
<dbReference type="PANTHER" id="PTHR11579">
    <property type="entry name" value="PROTEIN-L-ISOASPARTATE O-METHYLTRANSFERASE"/>
    <property type="match status" value="1"/>
</dbReference>
<comment type="catalytic activity">
    <reaction evidence="7">
        <text>[protein]-L-isoaspartate + S-adenosyl-L-methionine = [protein]-L-isoaspartate alpha-methyl ester + S-adenosyl-L-homocysteine</text>
        <dbReference type="Rhea" id="RHEA:12705"/>
        <dbReference type="Rhea" id="RHEA-COMP:12143"/>
        <dbReference type="Rhea" id="RHEA-COMP:12144"/>
        <dbReference type="ChEBI" id="CHEBI:57856"/>
        <dbReference type="ChEBI" id="CHEBI:59789"/>
        <dbReference type="ChEBI" id="CHEBI:90596"/>
        <dbReference type="ChEBI" id="CHEBI:90598"/>
        <dbReference type="EC" id="2.1.1.77"/>
    </reaction>
</comment>
<dbReference type="GO" id="GO:0030091">
    <property type="term" value="P:protein repair"/>
    <property type="evidence" value="ECO:0007669"/>
    <property type="project" value="UniProtKB-UniRule"/>
</dbReference>
<dbReference type="Gene3D" id="3.40.50.150">
    <property type="entry name" value="Vaccinia Virus protein VP39"/>
    <property type="match status" value="1"/>
</dbReference>
<comment type="caution">
    <text evidence="8">The sequence shown here is derived from an EMBL/GenBank/DDBJ whole genome shotgun (WGS) entry which is preliminary data.</text>
</comment>
<dbReference type="InterPro" id="IPR029063">
    <property type="entry name" value="SAM-dependent_MTases_sf"/>
</dbReference>